<keyword evidence="4" id="KW-1185">Reference proteome</keyword>
<dbReference type="RefSeq" id="XP_029215465.1">
    <property type="nucleotide sequence ID" value="XM_029361565.1"/>
</dbReference>
<feature type="domain" description="SRS" evidence="2">
    <location>
        <begin position="166"/>
        <end position="305"/>
    </location>
</feature>
<dbReference type="Pfam" id="PF04092">
    <property type="entry name" value="SAG"/>
    <property type="match status" value="3"/>
</dbReference>
<feature type="domain" description="SRS" evidence="2">
    <location>
        <begin position="322"/>
        <end position="433"/>
    </location>
</feature>
<protein>
    <submittedName>
        <fullName evidence="3">SAG-related sequence</fullName>
    </submittedName>
</protein>
<dbReference type="AlphaFoldDB" id="A0A2A9M6E7"/>
<comment type="caution">
    <text evidence="3">The sequence shown here is derived from an EMBL/GenBank/DDBJ whole genome shotgun (WGS) entry which is preliminary data.</text>
</comment>
<dbReference type="EMBL" id="NWUJ01000015">
    <property type="protein sequence ID" value="PFH31456.1"/>
    <property type="molecule type" value="Genomic_DNA"/>
</dbReference>
<dbReference type="KEGG" id="bbes:BESB_028910"/>
<reference evidence="3 4" key="1">
    <citation type="submission" date="2017-09" db="EMBL/GenBank/DDBJ databases">
        <title>Genome sequencing of Besnoitia besnoiti strain Bb-Ger1.</title>
        <authorList>
            <person name="Schares G."/>
            <person name="Venepally P."/>
            <person name="Lorenzi H.A."/>
        </authorList>
    </citation>
    <scope>NUCLEOTIDE SEQUENCE [LARGE SCALE GENOMIC DNA]</scope>
    <source>
        <strain evidence="3 4">Bb-Ger1</strain>
    </source>
</reference>
<sequence length="452" mass="48763">MEKPEQRSMHQQSARQTVEPGEKSVSTCKGTSSTNDAEPSPASLTFSSTSLTGALRCSGSKNKVVPAEKANVCTERAKSVADCKNGKPPEKQTAIGDLLGLGTKIEAEHKAIEPDIQEWRLTLDKSQLPLADKAFFIGCQYDDNDSQSKCNLAVTVQARLSAVEGNTITCAYGKNSNSAGPLNVELTEEKNSVTVKCGTAGSFRPENHDQFCLPSSPYLEKCTRKMKEILPKFEASWWDIGDDKTSTLTIPRTAFPAEEQQFLVGCVYVDVSKKQEVAHQVEQEEEEQKGPEEESSTTSCGVLVTCLLPKTLKAKASSVVNNVGTCAYGEDSNKAGPLKVEVSPATKKLILDCGKDGSFRPEGLTTFCNTGADKLEECATKGFQDILPSFANDWWVPNEDKTSSTLTIPTSVFPAADQEFLVGCVLNKSSSEGGQKESPPTSDIKTSAFILL</sequence>
<dbReference type="Proteomes" id="UP000224006">
    <property type="component" value="Unassembled WGS sequence"/>
</dbReference>
<feature type="compositionally biased region" description="Polar residues" evidence="1">
    <location>
        <begin position="24"/>
        <end position="45"/>
    </location>
</feature>
<feature type="domain" description="SRS" evidence="2">
    <location>
        <begin position="25"/>
        <end position="156"/>
    </location>
</feature>
<dbReference type="GO" id="GO:0016020">
    <property type="term" value="C:membrane"/>
    <property type="evidence" value="ECO:0007669"/>
    <property type="project" value="InterPro"/>
</dbReference>
<dbReference type="Gene3D" id="2.60.40.1320">
    <property type="entry name" value="SRS domain"/>
    <property type="match status" value="3"/>
</dbReference>
<dbReference type="PRINTS" id="PR01801">
    <property type="entry name" value="SURFCEANTIGN"/>
</dbReference>
<accession>A0A2A9M6E7</accession>
<feature type="region of interest" description="Disordered" evidence="1">
    <location>
        <begin position="1"/>
        <end position="45"/>
    </location>
</feature>
<proteinExistence type="predicted"/>
<organism evidence="3 4">
    <name type="scientific">Besnoitia besnoiti</name>
    <name type="common">Apicomplexan protozoan</name>
    <dbReference type="NCBI Taxonomy" id="94643"/>
    <lineage>
        <taxon>Eukaryota</taxon>
        <taxon>Sar</taxon>
        <taxon>Alveolata</taxon>
        <taxon>Apicomplexa</taxon>
        <taxon>Conoidasida</taxon>
        <taxon>Coccidia</taxon>
        <taxon>Eucoccidiorida</taxon>
        <taxon>Eimeriorina</taxon>
        <taxon>Sarcocystidae</taxon>
        <taxon>Besnoitia</taxon>
    </lineage>
</organism>
<evidence type="ECO:0000313" key="3">
    <source>
        <dbReference type="EMBL" id="PFH31456.1"/>
    </source>
</evidence>
<dbReference type="VEuPathDB" id="ToxoDB:BESB_028910"/>
<dbReference type="InterPro" id="IPR036755">
    <property type="entry name" value="SRS_dom_sf"/>
</dbReference>
<evidence type="ECO:0000256" key="1">
    <source>
        <dbReference type="SAM" id="MobiDB-lite"/>
    </source>
</evidence>
<gene>
    <name evidence="3" type="ORF">BESB_028910</name>
</gene>
<dbReference type="InterPro" id="IPR028352">
    <property type="entry name" value="Surface_antig_SAG1"/>
</dbReference>
<evidence type="ECO:0000313" key="4">
    <source>
        <dbReference type="Proteomes" id="UP000224006"/>
    </source>
</evidence>
<evidence type="ECO:0000259" key="2">
    <source>
        <dbReference type="Pfam" id="PF04092"/>
    </source>
</evidence>
<dbReference type="GeneID" id="40307943"/>
<dbReference type="SUPFAM" id="SSF74877">
    <property type="entry name" value="Major surface antigen p30, SAG1"/>
    <property type="match status" value="3"/>
</dbReference>
<name>A0A2A9M6E7_BESBE</name>
<dbReference type="InterPro" id="IPR007226">
    <property type="entry name" value="SRS_dom"/>
</dbReference>